<dbReference type="GO" id="GO:0022857">
    <property type="term" value="F:transmembrane transporter activity"/>
    <property type="evidence" value="ECO:0007669"/>
    <property type="project" value="InterPro"/>
</dbReference>
<protein>
    <recommendedName>
        <fullName evidence="6">Major facilitator superfamily (MFS) profile domain-containing protein</fullName>
    </recommendedName>
</protein>
<evidence type="ECO:0000313" key="8">
    <source>
        <dbReference type="Proteomes" id="UP000664132"/>
    </source>
</evidence>
<feature type="transmembrane region" description="Helical" evidence="5">
    <location>
        <begin position="150"/>
        <end position="173"/>
    </location>
</feature>
<dbReference type="InterPro" id="IPR020846">
    <property type="entry name" value="MFS_dom"/>
</dbReference>
<evidence type="ECO:0000256" key="3">
    <source>
        <dbReference type="ARBA" id="ARBA00022989"/>
    </source>
</evidence>
<feature type="domain" description="Major facilitator superfamily (MFS) profile" evidence="6">
    <location>
        <begin position="25"/>
        <end position="459"/>
    </location>
</feature>
<feature type="transmembrane region" description="Helical" evidence="5">
    <location>
        <begin position="24"/>
        <end position="45"/>
    </location>
</feature>
<evidence type="ECO:0000256" key="1">
    <source>
        <dbReference type="ARBA" id="ARBA00004141"/>
    </source>
</evidence>
<feature type="transmembrane region" description="Helical" evidence="5">
    <location>
        <begin position="65"/>
        <end position="84"/>
    </location>
</feature>
<evidence type="ECO:0000256" key="5">
    <source>
        <dbReference type="SAM" id="Phobius"/>
    </source>
</evidence>
<keyword evidence="3 5" id="KW-1133">Transmembrane helix</keyword>
<reference evidence="7" key="1">
    <citation type="submission" date="2021-02" db="EMBL/GenBank/DDBJ databases">
        <title>Genome sequence Cadophora malorum strain M34.</title>
        <authorList>
            <person name="Stefanovic E."/>
            <person name="Vu D."/>
            <person name="Scully C."/>
            <person name="Dijksterhuis J."/>
            <person name="Roader J."/>
            <person name="Houbraken J."/>
        </authorList>
    </citation>
    <scope>NUCLEOTIDE SEQUENCE</scope>
    <source>
        <strain evidence="7">M34</strain>
    </source>
</reference>
<evidence type="ECO:0000259" key="6">
    <source>
        <dbReference type="PROSITE" id="PS50850"/>
    </source>
</evidence>
<dbReference type="Gene3D" id="1.20.1250.20">
    <property type="entry name" value="MFS general substrate transporter like domains"/>
    <property type="match status" value="1"/>
</dbReference>
<dbReference type="InterPro" id="IPR036259">
    <property type="entry name" value="MFS_trans_sf"/>
</dbReference>
<feature type="transmembrane region" description="Helical" evidence="5">
    <location>
        <begin position="245"/>
        <end position="268"/>
    </location>
</feature>
<dbReference type="SUPFAM" id="SSF103473">
    <property type="entry name" value="MFS general substrate transporter"/>
    <property type="match status" value="1"/>
</dbReference>
<feature type="transmembrane region" description="Helical" evidence="5">
    <location>
        <begin position="426"/>
        <end position="447"/>
    </location>
</feature>
<feature type="transmembrane region" description="Helical" evidence="5">
    <location>
        <begin position="179"/>
        <end position="199"/>
    </location>
</feature>
<gene>
    <name evidence="7" type="ORF">IFR04_012596</name>
</gene>
<dbReference type="AlphaFoldDB" id="A0A8H7T8K6"/>
<dbReference type="EMBL" id="JAFJYH010000273">
    <property type="protein sequence ID" value="KAG4414258.1"/>
    <property type="molecule type" value="Genomic_DNA"/>
</dbReference>
<dbReference type="Proteomes" id="UP000664132">
    <property type="component" value="Unassembled WGS sequence"/>
</dbReference>
<evidence type="ECO:0000313" key="7">
    <source>
        <dbReference type="EMBL" id="KAG4414258.1"/>
    </source>
</evidence>
<dbReference type="GO" id="GO:0005886">
    <property type="term" value="C:plasma membrane"/>
    <property type="evidence" value="ECO:0007669"/>
    <property type="project" value="TreeGrafter"/>
</dbReference>
<accession>A0A8H7T8K6</accession>
<proteinExistence type="predicted"/>
<feature type="transmembrane region" description="Helical" evidence="5">
    <location>
        <begin position="395"/>
        <end position="414"/>
    </location>
</feature>
<dbReference type="Pfam" id="PF07690">
    <property type="entry name" value="MFS_1"/>
    <property type="match status" value="1"/>
</dbReference>
<evidence type="ECO:0000256" key="4">
    <source>
        <dbReference type="ARBA" id="ARBA00023136"/>
    </source>
</evidence>
<dbReference type="InterPro" id="IPR011701">
    <property type="entry name" value="MFS"/>
</dbReference>
<sequence>MASASFATCTAGDPKFWPAYIRHLVLFNICIFVFLGNMYTAGIATGFQALAMEFHVDFSKLTDQISYPVLALGVGNIIWTPTAVCFGKRPVIIISTALFLACTIWSIKAKTLDSLLASRVIACFGAGSIESIGPAMIADMYRERYFATAMALFSLFLSGGSQAGPMIAGFLITDKGWRWFFILCAILTAVNLVMMLFLLPETNYRRNNRPYAGSYWKDLVAFSGRGTEERGLLGWPRQFSLPFRFILVPHALFAAVSYGVVLSGVVIISTLAPQFLSPPPYLFKPSGLGLFSLASFIGIIVGYPIAGPLTDLLSRAFARRSRDEHHVPEHRMPALIVPFIVCPPGLMLFAYMISEHRSAYIAAVGSALQISGLVFVPSVVLSVVVDAWPESGSEAVVLINAGKNAVAFGITLSTPKWLASEGLVKMFWEMAAIEWAVLFLGLPLYFFGPWLRRKTSVFV</sequence>
<comment type="subcellular location">
    <subcellularLocation>
        <location evidence="1">Membrane</location>
        <topology evidence="1">Multi-pass membrane protein</topology>
    </subcellularLocation>
</comment>
<comment type="caution">
    <text evidence="7">The sequence shown here is derived from an EMBL/GenBank/DDBJ whole genome shotgun (WGS) entry which is preliminary data.</text>
</comment>
<keyword evidence="2 5" id="KW-0812">Transmembrane</keyword>
<feature type="transmembrane region" description="Helical" evidence="5">
    <location>
        <begin position="334"/>
        <end position="353"/>
    </location>
</feature>
<feature type="transmembrane region" description="Helical" evidence="5">
    <location>
        <begin position="359"/>
        <end position="383"/>
    </location>
</feature>
<dbReference type="PROSITE" id="PS50850">
    <property type="entry name" value="MFS"/>
    <property type="match status" value="1"/>
</dbReference>
<feature type="transmembrane region" description="Helical" evidence="5">
    <location>
        <begin position="288"/>
        <end position="313"/>
    </location>
</feature>
<dbReference type="PANTHER" id="PTHR23502:SF160">
    <property type="entry name" value="MAJOR FACILITATOR SUPERFAMILY (MFS) PROFILE DOMAIN-CONTAINING PROTEIN-RELATED"/>
    <property type="match status" value="1"/>
</dbReference>
<dbReference type="PANTHER" id="PTHR23502">
    <property type="entry name" value="MAJOR FACILITATOR SUPERFAMILY"/>
    <property type="match status" value="1"/>
</dbReference>
<keyword evidence="4 5" id="KW-0472">Membrane</keyword>
<keyword evidence="8" id="KW-1185">Reference proteome</keyword>
<organism evidence="7 8">
    <name type="scientific">Cadophora malorum</name>
    <dbReference type="NCBI Taxonomy" id="108018"/>
    <lineage>
        <taxon>Eukaryota</taxon>
        <taxon>Fungi</taxon>
        <taxon>Dikarya</taxon>
        <taxon>Ascomycota</taxon>
        <taxon>Pezizomycotina</taxon>
        <taxon>Leotiomycetes</taxon>
        <taxon>Helotiales</taxon>
        <taxon>Ploettnerulaceae</taxon>
        <taxon>Cadophora</taxon>
    </lineage>
</organism>
<dbReference type="OrthoDB" id="2585655at2759"/>
<evidence type="ECO:0000256" key="2">
    <source>
        <dbReference type="ARBA" id="ARBA00022692"/>
    </source>
</evidence>
<name>A0A8H7T8K6_9HELO</name>